<evidence type="ECO:0000313" key="3">
    <source>
        <dbReference type="Proteomes" id="UP000245802"/>
    </source>
</evidence>
<dbReference type="AlphaFoldDB" id="A0A2Z3H2W1"/>
<name>A0A2Z3H2W1_9BACT</name>
<dbReference type="Proteomes" id="UP000245802">
    <property type="component" value="Chromosome"/>
</dbReference>
<sequence length="82" mass="9457">MVMRNRNDGADARRWWDDLPPRVRTRVASPETETHEQPAPDTERLFSTGELVRDLSRLALLFFVIVVANMLFLVLVLALLHT</sequence>
<dbReference type="EMBL" id="CP025958">
    <property type="protein sequence ID" value="AWM40098.1"/>
    <property type="molecule type" value="Genomic_DNA"/>
</dbReference>
<reference evidence="2 3" key="1">
    <citation type="submission" date="2018-01" db="EMBL/GenBank/DDBJ databases">
        <title>G. obscuriglobus.</title>
        <authorList>
            <person name="Franke J."/>
            <person name="Blomberg W."/>
            <person name="Selmecki A."/>
        </authorList>
    </citation>
    <scope>NUCLEOTIDE SEQUENCE [LARGE SCALE GENOMIC DNA]</scope>
    <source>
        <strain evidence="2 3">DSM 5831</strain>
    </source>
</reference>
<organism evidence="2 3">
    <name type="scientific">Gemmata obscuriglobus</name>
    <dbReference type="NCBI Taxonomy" id="114"/>
    <lineage>
        <taxon>Bacteria</taxon>
        <taxon>Pseudomonadati</taxon>
        <taxon>Planctomycetota</taxon>
        <taxon>Planctomycetia</taxon>
        <taxon>Gemmatales</taxon>
        <taxon>Gemmataceae</taxon>
        <taxon>Gemmata</taxon>
    </lineage>
</organism>
<keyword evidence="1" id="KW-1133">Transmembrane helix</keyword>
<feature type="transmembrane region" description="Helical" evidence="1">
    <location>
        <begin position="58"/>
        <end position="80"/>
    </location>
</feature>
<proteinExistence type="predicted"/>
<dbReference type="KEGG" id="gog:C1280_25890"/>
<evidence type="ECO:0000256" key="1">
    <source>
        <dbReference type="SAM" id="Phobius"/>
    </source>
</evidence>
<keyword evidence="1" id="KW-0472">Membrane</keyword>
<protein>
    <submittedName>
        <fullName evidence="2">Uncharacterized protein</fullName>
    </submittedName>
</protein>
<keyword evidence="1" id="KW-0812">Transmembrane</keyword>
<gene>
    <name evidence="2" type="ORF">C1280_25890</name>
</gene>
<evidence type="ECO:0000313" key="2">
    <source>
        <dbReference type="EMBL" id="AWM40098.1"/>
    </source>
</evidence>
<accession>A0A2Z3H2W1</accession>
<keyword evidence="3" id="KW-1185">Reference proteome</keyword>